<proteinExistence type="inferred from homology"/>
<dbReference type="GO" id="GO:0005777">
    <property type="term" value="C:peroxisome"/>
    <property type="evidence" value="ECO:0007669"/>
    <property type="project" value="TreeGrafter"/>
</dbReference>
<dbReference type="Gene3D" id="3.40.50.720">
    <property type="entry name" value="NAD(P)-binding Rossmann-like Domain"/>
    <property type="match status" value="1"/>
</dbReference>
<feature type="non-terminal residue" evidence="2">
    <location>
        <position position="1"/>
    </location>
</feature>
<sequence length="65" mass="7463">MKGDMSEPFLGLSEDDQRLLHETVEIVFHSAATVRFDEELRLALKLNVVGLEHVLELCRNVKKLE</sequence>
<dbReference type="Proteomes" id="UP001152795">
    <property type="component" value="Unassembled WGS sequence"/>
</dbReference>
<accession>A0A6S7KDG3</accession>
<dbReference type="Pfam" id="PF07993">
    <property type="entry name" value="NAD_binding_4"/>
    <property type="match status" value="1"/>
</dbReference>
<keyword evidence="1" id="KW-0560">Oxidoreductase</keyword>
<dbReference type="SUPFAM" id="SSF51735">
    <property type="entry name" value="NAD(P)-binding Rossmann-fold domains"/>
    <property type="match status" value="1"/>
</dbReference>
<dbReference type="AlphaFoldDB" id="A0A6S7KDG3"/>
<dbReference type="InterPro" id="IPR013120">
    <property type="entry name" value="FAR_NAD-bd"/>
</dbReference>
<dbReference type="PANTHER" id="PTHR11011">
    <property type="entry name" value="MALE STERILITY PROTEIN 2-RELATED"/>
    <property type="match status" value="1"/>
</dbReference>
<keyword evidence="3" id="KW-1185">Reference proteome</keyword>
<dbReference type="GO" id="GO:0080019">
    <property type="term" value="F:alcohol-forming very long-chain fatty acyl-CoA reductase activity"/>
    <property type="evidence" value="ECO:0007669"/>
    <property type="project" value="InterPro"/>
</dbReference>
<comment type="caution">
    <text evidence="2">The sequence shown here is derived from an EMBL/GenBank/DDBJ whole genome shotgun (WGS) entry which is preliminary data.</text>
</comment>
<dbReference type="OrthoDB" id="6512824at2759"/>
<comment type="function">
    <text evidence="1">Catalyzes the reduction of fatty acyl-CoA to fatty alcohols.</text>
</comment>
<dbReference type="InterPro" id="IPR036291">
    <property type="entry name" value="NAD(P)-bd_dom_sf"/>
</dbReference>
<evidence type="ECO:0000313" key="3">
    <source>
        <dbReference type="Proteomes" id="UP001152795"/>
    </source>
</evidence>
<reference evidence="2" key="1">
    <citation type="submission" date="2020-04" db="EMBL/GenBank/DDBJ databases">
        <authorList>
            <person name="Alioto T."/>
            <person name="Alioto T."/>
            <person name="Gomez Garrido J."/>
        </authorList>
    </citation>
    <scope>NUCLEOTIDE SEQUENCE</scope>
    <source>
        <strain evidence="2">A484AB</strain>
    </source>
</reference>
<comment type="similarity">
    <text evidence="1">Belongs to the fatty acyl-CoA reductase family.</text>
</comment>
<keyword evidence="1" id="KW-0443">Lipid metabolism</keyword>
<dbReference type="EC" id="1.2.1.84" evidence="1"/>
<dbReference type="InterPro" id="IPR026055">
    <property type="entry name" value="FAR"/>
</dbReference>
<organism evidence="2 3">
    <name type="scientific">Paramuricea clavata</name>
    <name type="common">Red gorgonian</name>
    <name type="synonym">Violescent sea-whip</name>
    <dbReference type="NCBI Taxonomy" id="317549"/>
    <lineage>
        <taxon>Eukaryota</taxon>
        <taxon>Metazoa</taxon>
        <taxon>Cnidaria</taxon>
        <taxon>Anthozoa</taxon>
        <taxon>Octocorallia</taxon>
        <taxon>Malacalcyonacea</taxon>
        <taxon>Plexauridae</taxon>
        <taxon>Paramuricea</taxon>
    </lineage>
</organism>
<dbReference type="GO" id="GO:0035336">
    <property type="term" value="P:long-chain fatty-acyl-CoA metabolic process"/>
    <property type="evidence" value="ECO:0007669"/>
    <property type="project" value="TreeGrafter"/>
</dbReference>
<name>A0A6S7KDG3_PARCT</name>
<dbReference type="GO" id="GO:0102965">
    <property type="term" value="F:alcohol-forming long-chain fatty acyl-CoA reductase activity"/>
    <property type="evidence" value="ECO:0007669"/>
    <property type="project" value="UniProtKB-EC"/>
</dbReference>
<evidence type="ECO:0000256" key="1">
    <source>
        <dbReference type="RuleBase" id="RU363097"/>
    </source>
</evidence>
<protein>
    <recommendedName>
        <fullName evidence="1">Fatty acyl-CoA reductase</fullName>
        <ecNumber evidence="1">1.2.1.84</ecNumber>
    </recommendedName>
</protein>
<gene>
    <name evidence="2" type="ORF">PACLA_8A088702</name>
</gene>
<keyword evidence="1" id="KW-0521">NADP</keyword>
<comment type="catalytic activity">
    <reaction evidence="1">
        <text>a long-chain fatty acyl-CoA + 2 NADPH + 2 H(+) = a long-chain primary fatty alcohol + 2 NADP(+) + CoA</text>
        <dbReference type="Rhea" id="RHEA:52716"/>
        <dbReference type="ChEBI" id="CHEBI:15378"/>
        <dbReference type="ChEBI" id="CHEBI:57287"/>
        <dbReference type="ChEBI" id="CHEBI:57783"/>
        <dbReference type="ChEBI" id="CHEBI:58349"/>
        <dbReference type="ChEBI" id="CHEBI:77396"/>
        <dbReference type="ChEBI" id="CHEBI:83139"/>
        <dbReference type="EC" id="1.2.1.84"/>
    </reaction>
</comment>
<keyword evidence="1" id="KW-0444">Lipid biosynthesis</keyword>
<evidence type="ECO:0000313" key="2">
    <source>
        <dbReference type="EMBL" id="CAB4043836.1"/>
    </source>
</evidence>
<dbReference type="PANTHER" id="PTHR11011:SF45">
    <property type="entry name" value="FATTY ACYL-COA REDUCTASE CG8306-RELATED"/>
    <property type="match status" value="1"/>
</dbReference>
<dbReference type="EMBL" id="CACRXK020033317">
    <property type="protein sequence ID" value="CAB4043836.1"/>
    <property type="molecule type" value="Genomic_DNA"/>
</dbReference>